<accession>A0A060N9I8</accession>
<proteinExistence type="inferred from homology"/>
<organism evidence="8">
    <name type="scientific">Clostridium botulinum B str. Osaka05</name>
    <dbReference type="NCBI Taxonomy" id="1407017"/>
    <lineage>
        <taxon>Bacteria</taxon>
        <taxon>Bacillati</taxon>
        <taxon>Bacillota</taxon>
        <taxon>Clostridia</taxon>
        <taxon>Eubacteriales</taxon>
        <taxon>Clostridiaceae</taxon>
        <taxon>Clostridium</taxon>
    </lineage>
</organism>
<dbReference type="NCBIfam" id="TIGR01760">
    <property type="entry name" value="tape_meas_TP901"/>
    <property type="match status" value="1"/>
</dbReference>
<dbReference type="InterPro" id="IPR008258">
    <property type="entry name" value="Transglycosylase_SLT_dom_1"/>
</dbReference>
<dbReference type="Gene3D" id="3.90.1720.10">
    <property type="entry name" value="endopeptidase domain like (from Nostoc punctiforme)"/>
    <property type="match status" value="1"/>
</dbReference>
<sequence>MGAETYLRAGVAQDDIKSMLRASTIGSHISGQSNEDVSQQLITISNGFRMAEKAKEAGEDYDKVMMHVVDTLSTLDDSSASSFADIATALTRTSSSAQNVGVSFEEVSEYITIISHVTNKSAESIGESFKSIFARYRDIKLGKTVDELGEEISNVETVFKRVGINIRKDKTHFKDFGKVLEELKGKWKDLNDLDKSAVNKAIAGTHHSENFAVLMDNMDKLQGLDSDVKKGDGSAKRKNDTQYADSIQAKIDSFKYTWEQLYQTLLSSDALKKVINDVTYLVKWLDDLTKSSWGVKGSFLVLLPLTIRLAKGFKLVTTAIAGGQEMKLGQMMMTTLFGTMTDGTVKVISLSGALSKLNLVMKSLFVTSPYGWIILGIAAALGVGVHAFNKYQEKAKKVKEENEKLTESQKKLNESMSKGNVKGMKESSKPLEEQQKKLNELFKKKKELEDDHNKGRGITTEIDLHSTKKEIKETIEQLKGLGYTVDETNGKIFQLESSKNVSKAFEAVEKIKKERQERVKNIDTIVSETDEYNKLSSAENLNSQEKERLKQLTQNLKGKVKDLKVGVDEHGNAVILNTDLLGKNKEMLIKERLAILNNKDASYANAKTVINNELTKTRTVIAETAKRMYALQREEDKLKGKAAVIDSMRVPGVVGGEILPNIMGFFNDRKLKKANEEYNNSKKQLEQLQKDLKSLESLQNDSDKLINAKPEKSSNDDGDFQAADPEKTKKSTEATKENTGETDKNREAVNKAKEAVKQYELALKSLEIQMTKNNIALGRLYEHSDSYINKLKERQNLIKQEIELNKKQISTNGQLANSLGSVGGSYAGAVGSNIGQQVVANAQQYLGRPYKWGGSSPSENFDCSGLVQYVYKQVGIGLNRTTYDQIKQGTPVSKNQLQVGDAIFFGSPSNPHHVGLYMGNGQYIHAPKTGDVIKVSNLNSRSDYLTARRYASGGGAVSRTTSSNYSGKYASFINEASRAYGVPASLIAAIAKAESDFQNLPANSSGATGIMQLVPSTARELGVRDIHDPRQNIMGGTKEIAKLLKKYNGNLDLALAGYNAGIGKVAQAGGVPSYTKGYISKVKKYMKGYGGSESSIHSTIDEQMDLIGKSMDLEKKNLELQEELNKINIQILEARLGQFDDKVKSIDRTITQLRTDVDLQNKNDINYINYLSKIDDYTVKKLDVLKKERDFIKKEISSGIYDEKTIKMLGEKYSDIGTEMLNVTKTIKDVSLELVTAKWEAIQQIYKENIDMITNELDRLSLHEEKNIKQIMILKKQLVEQDEANIKRMTELIRETNDIAYKYHKHFLLDKVKEYTAELDKANTELEKHKKELEEVKKKIGEIKSTIEDKLREVLTKTAELAKEQLDKVLKHFEETIDAELKKLDEAEKRNSYNEQKTEQLKTIADLQEKIAKLATDDSEEGIARRLEYEKQLQEEMKKKNDLQMKHNNELKKEALNKQKEEKKKEIEKKKRDIDTRLDNVYLNLDARKALTEGYIEWIDGKRIGLQNALLQFEDLFGKGLTSLGDKIKKELLEQLKAAQDLVNNIEKNDPDKILDEHKTKNVYGSGAGIDLANARKILGSLGYNYIDTSLVDKSKLHFGEGDIIVGDTGAINGVDREDLNGAVRLGGITRYDTAAIIQLYSDIQSGRIAPIDGVVYGTGSDLKNAMAWLAPLGYKFVDTSKINPRDVKFNPNDIIVGGKGAKGGVDFDVNGITRLSGLTKNNTYDKIREYALDEMMKLAKQHYVPRANGGVVYGTGYDLKNAKKYLTKLGYKFVDTKSVENAQLTAKDIVVGGQMDGKEQIYNSQARWLFGRTKDDTEREIANFANTMSDIQGYYDKGGVADFTGKAMLHGNPNAVETIFNAEQGKKLYNFINALPVNNFGYGMSRNLQPAMATNNNNNITLNFKVEKMYGTENEAKGFATTIINTLKNRGKM</sequence>
<dbReference type="HOGENOM" id="CLU_235122_0_0_9"/>
<gene>
    <name evidence="8" type="ORF">CBO05P1_160</name>
</gene>
<protein>
    <recommendedName>
        <fullName evidence="7">NlpC/P60 domain-containing protein</fullName>
    </recommendedName>
</protein>
<evidence type="ECO:0000256" key="1">
    <source>
        <dbReference type="ARBA" id="ARBA00007074"/>
    </source>
</evidence>
<dbReference type="RefSeq" id="WP_051394087.1">
    <property type="nucleotide sequence ID" value="NZ_BA000058.1"/>
</dbReference>
<dbReference type="GO" id="GO:0008234">
    <property type="term" value="F:cysteine-type peptidase activity"/>
    <property type="evidence" value="ECO:0007669"/>
    <property type="project" value="UniProtKB-KW"/>
</dbReference>
<dbReference type="PROSITE" id="PS51935">
    <property type="entry name" value="NLPC_P60"/>
    <property type="match status" value="1"/>
</dbReference>
<feature type="region of interest" description="Disordered" evidence="6">
    <location>
        <begin position="398"/>
        <end position="432"/>
    </location>
</feature>
<evidence type="ECO:0000256" key="3">
    <source>
        <dbReference type="ARBA" id="ARBA00022801"/>
    </source>
</evidence>
<feature type="region of interest" description="Disordered" evidence="6">
    <location>
        <begin position="1440"/>
        <end position="1468"/>
    </location>
</feature>
<dbReference type="EMBL" id="BA000058">
    <property type="protein sequence ID" value="BAO04879.1"/>
    <property type="molecule type" value="Genomic_DNA"/>
</dbReference>
<feature type="coiled-coil region" evidence="5">
    <location>
        <begin position="535"/>
        <end position="562"/>
    </location>
</feature>
<feature type="coiled-coil region" evidence="5">
    <location>
        <begin position="668"/>
        <end position="705"/>
    </location>
</feature>
<evidence type="ECO:0000256" key="2">
    <source>
        <dbReference type="ARBA" id="ARBA00022670"/>
    </source>
</evidence>
<name>A0A060N9I8_CLOBO</name>
<dbReference type="InterPro" id="IPR000064">
    <property type="entry name" value="NLP_P60_dom"/>
</dbReference>
<feature type="compositionally biased region" description="Basic and acidic residues" evidence="6">
    <location>
        <begin position="398"/>
        <end position="413"/>
    </location>
</feature>
<keyword evidence="4" id="KW-0788">Thiol protease</keyword>
<feature type="coiled-coil region" evidence="5">
    <location>
        <begin position="749"/>
        <end position="808"/>
    </location>
</feature>
<evidence type="ECO:0000256" key="4">
    <source>
        <dbReference type="ARBA" id="ARBA00022807"/>
    </source>
</evidence>
<dbReference type="InterPro" id="IPR038765">
    <property type="entry name" value="Papain-like_cys_pep_sf"/>
</dbReference>
<keyword evidence="5" id="KW-0175">Coiled coil</keyword>
<keyword evidence="2" id="KW-0645">Protease</keyword>
<feature type="compositionally biased region" description="Basic and acidic residues" evidence="6">
    <location>
        <begin position="724"/>
        <end position="746"/>
    </location>
</feature>
<feature type="region of interest" description="Disordered" evidence="6">
    <location>
        <begin position="706"/>
        <end position="746"/>
    </location>
</feature>
<evidence type="ECO:0000259" key="7">
    <source>
        <dbReference type="PROSITE" id="PS51935"/>
    </source>
</evidence>
<dbReference type="InterPro" id="IPR051794">
    <property type="entry name" value="PG_Endopeptidase_C40"/>
</dbReference>
<dbReference type="Gene3D" id="1.10.530.10">
    <property type="match status" value="1"/>
</dbReference>
<dbReference type="InterPro" id="IPR010090">
    <property type="entry name" value="Phage_tape_meas"/>
</dbReference>
<dbReference type="CDD" id="cd00254">
    <property type="entry name" value="LT-like"/>
    <property type="match status" value="1"/>
</dbReference>
<feature type="domain" description="NlpC/P60" evidence="7">
    <location>
        <begin position="832"/>
        <end position="956"/>
    </location>
</feature>
<dbReference type="SUPFAM" id="SSF53955">
    <property type="entry name" value="Lysozyme-like"/>
    <property type="match status" value="1"/>
</dbReference>
<feature type="compositionally biased region" description="Basic and acidic residues" evidence="6">
    <location>
        <begin position="423"/>
        <end position="432"/>
    </location>
</feature>
<dbReference type="Pfam" id="PF01464">
    <property type="entry name" value="SLT"/>
    <property type="match status" value="1"/>
</dbReference>
<dbReference type="SUPFAM" id="SSF54001">
    <property type="entry name" value="Cysteine proteinases"/>
    <property type="match status" value="1"/>
</dbReference>
<dbReference type="Proteomes" id="UP000054164">
    <property type="component" value="Unassembled WGS sequence"/>
</dbReference>
<dbReference type="Pfam" id="PF10145">
    <property type="entry name" value="PhageMin_Tail"/>
    <property type="match status" value="1"/>
</dbReference>
<dbReference type="PANTHER" id="PTHR47359:SF3">
    <property type="entry name" value="NLP_P60 DOMAIN-CONTAINING PROTEIN-RELATED"/>
    <property type="match status" value="1"/>
</dbReference>
<dbReference type="GO" id="GO:0006508">
    <property type="term" value="P:proteolysis"/>
    <property type="evidence" value="ECO:0007669"/>
    <property type="project" value="UniProtKB-KW"/>
</dbReference>
<keyword evidence="3" id="KW-0378">Hydrolase</keyword>
<evidence type="ECO:0000256" key="6">
    <source>
        <dbReference type="SAM" id="MobiDB-lite"/>
    </source>
</evidence>
<reference evidence="8" key="1">
    <citation type="submission" date="2013-10" db="EMBL/GenBank/DDBJ databases">
        <title>Draft genome sequence of Clostridium botulinum type B strain Osaka05.</title>
        <authorList>
            <person name="Sakaguchi Y."/>
            <person name="Hosomi K."/>
            <person name="Uchiyama J."/>
            <person name="Ogura Y."/>
            <person name="Sakaguchi M."/>
            <person name="Kohda T."/>
            <person name="Mukamoto M."/>
            <person name="Misawa N."/>
            <person name="Matsuzaki S."/>
            <person name="Hayashi T."/>
            <person name="Kozaki S."/>
        </authorList>
    </citation>
    <scope>NUCLEOTIDE SEQUENCE</scope>
    <source>
        <strain evidence="8">Osaka05</strain>
    </source>
</reference>
<dbReference type="Pfam" id="PF00877">
    <property type="entry name" value="NLPC_P60"/>
    <property type="match status" value="1"/>
</dbReference>
<dbReference type="PANTHER" id="PTHR47359">
    <property type="entry name" value="PEPTIDOGLYCAN DL-ENDOPEPTIDASE CWLO"/>
    <property type="match status" value="1"/>
</dbReference>
<dbReference type="InterPro" id="IPR023346">
    <property type="entry name" value="Lysozyme-like_dom_sf"/>
</dbReference>
<comment type="similarity">
    <text evidence="1">Belongs to the peptidase C40 family.</text>
</comment>
<feature type="compositionally biased region" description="Basic and acidic residues" evidence="6">
    <location>
        <begin position="706"/>
        <end position="715"/>
    </location>
</feature>
<evidence type="ECO:0000313" key="8">
    <source>
        <dbReference type="EMBL" id="BAO04879.1"/>
    </source>
</evidence>
<evidence type="ECO:0000256" key="5">
    <source>
        <dbReference type="SAM" id="Coils"/>
    </source>
</evidence>